<name>A0AAV9WGJ2_9PEZI</name>
<sequence>MEAAASIAGLIALVDLVITKGYRYYSAVKEAKTEIRSLLEETTLLHGALSNLRFTIIRLGEYAIEKELGSIGPFPSDGPGILKDILMTSECMAACQSDLNRLYAALPDFDDLNPSKLSRISHRLGWPFKKDETNKITQSIQRHKNNITLALQTSTISALVSALKGQDSLKDIAEQIRVGQLDTIKRLERIQLNDEKRRALNWASTASPQAAHQNNLKLRHAGTAEWFSGRAEYQRWKNTQGSRLWLSGIPGAGKTIMVSSIIKSVTDDLEDDEAVVFHYCDFKSQDSQALENILCSLIRQSSVQSAAAFEILRNLYHKHHTDESAASFLKDSGVDLIDTLAQISKSYASLIIIIDGLDECINRDELIRQLDQLVNTQPSRIKVLFSSRPEPDIENALFTYDRIEVAASESDVRIYVASVIEDRIRFKKLRLGRPKQGKPDMKSLILDGLVEGCKGMFQWVVCQIDYLCQLGNDTERKDALKNLPPGLNDVYQKILERVTSYGGGNENNKEYLLRLLRWLTFSLAPLTLSEFAEATANIVSGEGFYDEDSILDEDKILELGSSFVRINRETDCLEFSHFTVRDFFLHLDSWSQRPPSLGFYALNWTTDHMWLAKFCLRYMMLKDFQEAYLLPDDKFGDFYNTYPLLNYADCHWDRHARAALPFWDDELRTLVSIFLRAQDNYSFLRWRKTNAIPNVWNWKPDFYTSEFFRLDRTQLFFAAAAGLLSGVEELVQHEDQVNNPIAGGGTPLSAALCRFHEQTNHELSAAGRPENKQWSISHDYDRIILCLLDAGADPNISRGGDLGDPFFAFFQSQKYSAKIAELLFTKLKKPVSAAVVGALCTKIKDRWIKITEVIDLVKFSTAELWDSDRKWKICQALMENGASESEVCYLVDMNKLAGGPNEEGFTIKRSLTLAQEKEAQSLRELISAARSGMSERVNILVSAFPSIVNSRSSEGYSALDTACIHGHETIVRRLLACDQISVNTQAPVSGLSPLHFACSEMHYGCVQPLLDAGADVNLQCANGFTPLSKLWVGFPSMVSLAPWQSNNFSRISEKLLSSKVDFTLKSKQNMTYLHPVCAITPQITKYADAILKQHPSIDIDAQDRHGYTALHYAAIHNNSGLVTLLISRSATVDCRDTYGSTPLMFACRSGASDAVRALIQAGAQVFAKDEGGWQPQHYVCRSPNPEALSLLIRDADNSGSKIAMTTLTKSGATPLHLAVENEDPKVTLKLVEQLLRNPDIDPDIALTDTGCTAFGLAAEVMVKDSNFIHSPETGHSVDSPCAQRLEVLKILLQRTKSPNTFYSDNSSPLSKLLQVACQDCWYQIIFLFKTHPEIGLKAKITADGLTPLHCLLSQEAALSDVRFLLDNDASVTATAPNGCTALHIMLDWPSNRNADNVIRLLCARGADVNARSDVGTTPLMTASKNQKLVFTQILLECGADATLVDSRGRSALNYAIKAGATVELLRTLVNAGVPLENRRRVNGFTPLLQAVRFGDPKAVEFLLGLGEKSINASARDRRRDGIWHVALYSKYTPEIIEIFKKLNVQGRVALNLRNMRGITPLAQALLGGVPDAIVEALLTTGSDIFTPGYPTSQFSCLQLGIKSGRLSTVRLLLKYLPKFDCTVGREVTFDFLLTGSYPQVLDSRQAYNGYSDPPLPWPSNATDFWYQTTIYNEGLHLLLEHHENIMEDDVLLFARSRTLKTETYELIASFIRQGKVYNGLQFTGDATGLAALSSARRHFNFAFCRVLEEWGAMEASDAVAKYIYTGIRPSPPWSSPRPLKPSDDVLLLQVFDAVQLGYSEPKMMELLSQEDFGRLKDIEFNVSLRILGEGYEKGRDINFMPPVMSPLNYWTILHLAADCGNQTAIRCLLFNGCLLNTRDQSGWEVLFYILCRDDPLELESIADFLEGLQLKRDQRVGLRTHHTFPAASGRGPIVSDPIKVHENALHYLARRGAWRCTRILVEKAHLFFKIPDEAESFSVIDLRDSNGATPLNVAVRHGNLNFIKELLKLSRKPDVCMWGPNGIFALKMDALSRGYEYIAEALSDGYPDLKSRGADHVDHNLWGFVQATDSRRLKILLNSGADLNLFDPVQGHAIHCMLSCHSIAALGVILDHMGPERSLSLLTKRASAYGNAFEILGRDGCYSCHEYLDKYLRKHFEPLLPEILEKAMKDGIAAAIDQGYTEFAERLQSTVNRRCEYEYSFYQSIAPPRSHDDDGDDDDGGDDGDDDDDDFSPNKIRS</sequence>
<dbReference type="InterPro" id="IPR036770">
    <property type="entry name" value="Ankyrin_rpt-contain_sf"/>
</dbReference>
<feature type="repeat" description="ANK" evidence="3">
    <location>
        <begin position="1414"/>
        <end position="1446"/>
    </location>
</feature>
<evidence type="ECO:0000256" key="1">
    <source>
        <dbReference type="ARBA" id="ARBA00022737"/>
    </source>
</evidence>
<dbReference type="Pfam" id="PF24883">
    <property type="entry name" value="NPHP3_N"/>
    <property type="match status" value="1"/>
</dbReference>
<evidence type="ECO:0000313" key="7">
    <source>
        <dbReference type="Proteomes" id="UP001370758"/>
    </source>
</evidence>
<organism evidence="6 7">
    <name type="scientific">Arthrobotrys musiformis</name>
    <dbReference type="NCBI Taxonomy" id="47236"/>
    <lineage>
        <taxon>Eukaryota</taxon>
        <taxon>Fungi</taxon>
        <taxon>Dikarya</taxon>
        <taxon>Ascomycota</taxon>
        <taxon>Pezizomycotina</taxon>
        <taxon>Orbiliomycetes</taxon>
        <taxon>Orbiliales</taxon>
        <taxon>Orbiliaceae</taxon>
        <taxon>Arthrobotrys</taxon>
    </lineage>
</organism>
<evidence type="ECO:0000313" key="6">
    <source>
        <dbReference type="EMBL" id="KAK6507948.1"/>
    </source>
</evidence>
<dbReference type="SUPFAM" id="SSF48403">
    <property type="entry name" value="Ankyrin repeat"/>
    <property type="match status" value="5"/>
</dbReference>
<feature type="repeat" description="ANK" evidence="3">
    <location>
        <begin position="1848"/>
        <end position="1880"/>
    </location>
</feature>
<keyword evidence="2 3" id="KW-0040">ANK repeat</keyword>
<evidence type="ECO:0000256" key="2">
    <source>
        <dbReference type="ARBA" id="ARBA00023043"/>
    </source>
</evidence>
<dbReference type="PANTHER" id="PTHR24198:SF165">
    <property type="entry name" value="ANKYRIN REPEAT-CONTAINING PROTEIN-RELATED"/>
    <property type="match status" value="1"/>
</dbReference>
<feature type="repeat" description="ANK" evidence="3">
    <location>
        <begin position="989"/>
        <end position="1021"/>
    </location>
</feature>
<reference evidence="6 7" key="1">
    <citation type="submission" date="2023-08" db="EMBL/GenBank/DDBJ databases">
        <authorList>
            <person name="Palmer J.M."/>
        </authorList>
    </citation>
    <scope>NUCLEOTIDE SEQUENCE [LARGE SCALE GENOMIC DNA]</scope>
    <source>
        <strain evidence="6 7">TWF481</strain>
    </source>
</reference>
<dbReference type="InterPro" id="IPR002110">
    <property type="entry name" value="Ankyrin_rpt"/>
</dbReference>
<dbReference type="PANTHER" id="PTHR24198">
    <property type="entry name" value="ANKYRIN REPEAT AND PROTEIN KINASE DOMAIN-CONTAINING PROTEIN"/>
    <property type="match status" value="1"/>
</dbReference>
<evidence type="ECO:0000259" key="5">
    <source>
        <dbReference type="Pfam" id="PF24883"/>
    </source>
</evidence>
<feature type="region of interest" description="Disordered" evidence="4">
    <location>
        <begin position="2203"/>
        <end position="2238"/>
    </location>
</feature>
<dbReference type="InterPro" id="IPR027417">
    <property type="entry name" value="P-loop_NTPase"/>
</dbReference>
<dbReference type="EMBL" id="JAVHJL010000003">
    <property type="protein sequence ID" value="KAK6507948.1"/>
    <property type="molecule type" value="Genomic_DNA"/>
</dbReference>
<evidence type="ECO:0000256" key="4">
    <source>
        <dbReference type="SAM" id="MobiDB-lite"/>
    </source>
</evidence>
<feature type="domain" description="Nephrocystin 3-like N-terminal" evidence="5">
    <location>
        <begin position="222"/>
        <end position="388"/>
    </location>
</feature>
<evidence type="ECO:0000256" key="3">
    <source>
        <dbReference type="PROSITE-ProRule" id="PRU00023"/>
    </source>
</evidence>
<dbReference type="PROSITE" id="PS50088">
    <property type="entry name" value="ANK_REPEAT"/>
    <property type="match status" value="8"/>
</dbReference>
<dbReference type="Proteomes" id="UP001370758">
    <property type="component" value="Unassembled WGS sequence"/>
</dbReference>
<dbReference type="SMART" id="SM00248">
    <property type="entry name" value="ANK"/>
    <property type="match status" value="19"/>
</dbReference>
<feature type="repeat" description="ANK" evidence="3">
    <location>
        <begin position="1986"/>
        <end position="2008"/>
    </location>
</feature>
<keyword evidence="1" id="KW-0677">Repeat</keyword>
<dbReference type="Pfam" id="PF12796">
    <property type="entry name" value="Ank_2"/>
    <property type="match status" value="4"/>
</dbReference>
<feature type="compositionally biased region" description="Acidic residues" evidence="4">
    <location>
        <begin position="2213"/>
        <end position="2231"/>
    </location>
</feature>
<feature type="repeat" description="ANK" evidence="3">
    <location>
        <begin position="1105"/>
        <end position="1137"/>
    </location>
</feature>
<feature type="repeat" description="ANK" evidence="3">
    <location>
        <begin position="1138"/>
        <end position="1170"/>
    </location>
</feature>
<protein>
    <recommendedName>
        <fullName evidence="5">Nephrocystin 3-like N-terminal domain-containing protein</fullName>
    </recommendedName>
</protein>
<dbReference type="PROSITE" id="PS50297">
    <property type="entry name" value="ANK_REP_REGION"/>
    <property type="match status" value="5"/>
</dbReference>
<comment type="caution">
    <text evidence="6">The sequence shown here is derived from an EMBL/GenBank/DDBJ whole genome shotgun (WGS) entry which is preliminary data.</text>
</comment>
<dbReference type="InterPro" id="IPR056884">
    <property type="entry name" value="NPHP3-like_N"/>
</dbReference>
<feature type="repeat" description="ANK" evidence="3">
    <location>
        <begin position="1377"/>
        <end position="1413"/>
    </location>
</feature>
<dbReference type="Pfam" id="PF00023">
    <property type="entry name" value="Ank"/>
    <property type="match status" value="2"/>
</dbReference>
<feature type="repeat" description="ANK" evidence="3">
    <location>
        <begin position="1210"/>
        <end position="1237"/>
    </location>
</feature>
<keyword evidence="7" id="KW-1185">Reference proteome</keyword>
<accession>A0AAV9WGJ2</accession>
<dbReference type="SUPFAM" id="SSF52540">
    <property type="entry name" value="P-loop containing nucleoside triphosphate hydrolases"/>
    <property type="match status" value="1"/>
</dbReference>
<proteinExistence type="predicted"/>
<dbReference type="Gene3D" id="1.25.40.20">
    <property type="entry name" value="Ankyrin repeat-containing domain"/>
    <property type="match status" value="7"/>
</dbReference>
<dbReference type="Gene3D" id="3.40.50.300">
    <property type="entry name" value="P-loop containing nucleotide triphosphate hydrolases"/>
    <property type="match status" value="1"/>
</dbReference>
<gene>
    <name evidence="6" type="ORF">TWF481_006367</name>
</gene>
<dbReference type="PRINTS" id="PR01415">
    <property type="entry name" value="ANKYRIN"/>
</dbReference>